<evidence type="ECO:0000313" key="2">
    <source>
        <dbReference type="EMBL" id="MBM0105160.1"/>
    </source>
</evidence>
<accession>A0ABS1WW04</accession>
<dbReference type="Proteomes" id="UP000661077">
    <property type="component" value="Unassembled WGS sequence"/>
</dbReference>
<protein>
    <submittedName>
        <fullName evidence="2">Uncharacterized protein</fullName>
    </submittedName>
</protein>
<feature type="chain" id="PRO_5047407438" evidence="1">
    <location>
        <begin position="33"/>
        <end position="130"/>
    </location>
</feature>
<proteinExistence type="predicted"/>
<evidence type="ECO:0000313" key="3">
    <source>
        <dbReference type="Proteomes" id="UP000661077"/>
    </source>
</evidence>
<comment type="caution">
    <text evidence="2">The sequence shown here is derived from an EMBL/GenBank/DDBJ whole genome shotgun (WGS) entry which is preliminary data.</text>
</comment>
<name>A0ABS1WW04_9GAMM</name>
<feature type="signal peptide" evidence="1">
    <location>
        <begin position="1"/>
        <end position="32"/>
    </location>
</feature>
<reference evidence="2 3" key="1">
    <citation type="journal article" date="2021" name="Int. J. Syst. Evol. Microbiol.">
        <title>Steroidobacter gossypii sp. nov., isolated from soil of cotton cropping field.</title>
        <authorList>
            <person name="Huang R."/>
            <person name="Yang S."/>
            <person name="Zhen C."/>
            <person name="Liu W."/>
        </authorList>
    </citation>
    <scope>NUCLEOTIDE SEQUENCE [LARGE SCALE GENOMIC DNA]</scope>
    <source>
        <strain evidence="2 3">S1-65</strain>
    </source>
</reference>
<keyword evidence="3" id="KW-1185">Reference proteome</keyword>
<gene>
    <name evidence="2" type="ORF">JM946_10380</name>
</gene>
<sequence>MVQTFTRLSAIFPRVAAIALLATAFAAPQALAQAKPAPIKLLEDAIETSTDAVILPSSQPGRLTFRNCGEPCNMRALELTSESKIFVGGTEVSIADFNAFVNRTGPQFLMVFVQPNRTAITRLMVYGRMQ</sequence>
<organism evidence="2 3">
    <name type="scientific">Steroidobacter gossypii</name>
    <dbReference type="NCBI Taxonomy" id="2805490"/>
    <lineage>
        <taxon>Bacteria</taxon>
        <taxon>Pseudomonadati</taxon>
        <taxon>Pseudomonadota</taxon>
        <taxon>Gammaproteobacteria</taxon>
        <taxon>Steroidobacterales</taxon>
        <taxon>Steroidobacteraceae</taxon>
        <taxon>Steroidobacter</taxon>
    </lineage>
</organism>
<keyword evidence="1" id="KW-0732">Signal</keyword>
<dbReference type="RefSeq" id="WP_203167219.1">
    <property type="nucleotide sequence ID" value="NZ_JAEVLS010000002.1"/>
</dbReference>
<evidence type="ECO:0000256" key="1">
    <source>
        <dbReference type="SAM" id="SignalP"/>
    </source>
</evidence>
<dbReference type="EMBL" id="JAEVLS010000002">
    <property type="protein sequence ID" value="MBM0105160.1"/>
    <property type="molecule type" value="Genomic_DNA"/>
</dbReference>